<gene>
    <name evidence="2" type="ORF">GCM10009539_34690</name>
</gene>
<accession>A0ABN0UCW4</accession>
<name>A0ABN0UCW4_9ACTN</name>
<feature type="compositionally biased region" description="Pro residues" evidence="1">
    <location>
        <begin position="53"/>
        <end position="65"/>
    </location>
</feature>
<feature type="region of interest" description="Disordered" evidence="1">
    <location>
        <begin position="45"/>
        <end position="65"/>
    </location>
</feature>
<keyword evidence="3" id="KW-1185">Reference proteome</keyword>
<organism evidence="2 3">
    <name type="scientific">Cryptosporangium japonicum</name>
    <dbReference type="NCBI Taxonomy" id="80872"/>
    <lineage>
        <taxon>Bacteria</taxon>
        <taxon>Bacillati</taxon>
        <taxon>Actinomycetota</taxon>
        <taxon>Actinomycetes</taxon>
        <taxon>Cryptosporangiales</taxon>
        <taxon>Cryptosporangiaceae</taxon>
        <taxon>Cryptosporangium</taxon>
    </lineage>
</organism>
<comment type="caution">
    <text evidence="2">The sequence shown here is derived from an EMBL/GenBank/DDBJ whole genome shotgun (WGS) entry which is preliminary data.</text>
</comment>
<sequence length="65" mass="7123">MSDRVFRVEWVPGSDRLAGRCHCGARTEAEDPVVLWEWLLAHPDHPSGGSGAPPRPPMRLVPVPA</sequence>
<dbReference type="EMBL" id="BAAAGX010000014">
    <property type="protein sequence ID" value="GAA0246384.1"/>
    <property type="molecule type" value="Genomic_DNA"/>
</dbReference>
<evidence type="ECO:0000256" key="1">
    <source>
        <dbReference type="SAM" id="MobiDB-lite"/>
    </source>
</evidence>
<reference evidence="2 3" key="1">
    <citation type="journal article" date="2019" name="Int. J. Syst. Evol. Microbiol.">
        <title>The Global Catalogue of Microorganisms (GCM) 10K type strain sequencing project: providing services to taxonomists for standard genome sequencing and annotation.</title>
        <authorList>
            <consortium name="The Broad Institute Genomics Platform"/>
            <consortium name="The Broad Institute Genome Sequencing Center for Infectious Disease"/>
            <person name="Wu L."/>
            <person name="Ma J."/>
        </authorList>
    </citation>
    <scope>NUCLEOTIDE SEQUENCE [LARGE SCALE GENOMIC DNA]</scope>
    <source>
        <strain evidence="2 3">JCM 10425</strain>
    </source>
</reference>
<protein>
    <submittedName>
        <fullName evidence="2">Uncharacterized protein</fullName>
    </submittedName>
</protein>
<evidence type="ECO:0000313" key="3">
    <source>
        <dbReference type="Proteomes" id="UP001500967"/>
    </source>
</evidence>
<dbReference type="Proteomes" id="UP001500967">
    <property type="component" value="Unassembled WGS sequence"/>
</dbReference>
<evidence type="ECO:0000313" key="2">
    <source>
        <dbReference type="EMBL" id="GAA0246384.1"/>
    </source>
</evidence>
<proteinExistence type="predicted"/>
<dbReference type="RefSeq" id="WP_344649862.1">
    <property type="nucleotide sequence ID" value="NZ_BAAAGX010000014.1"/>
</dbReference>